<evidence type="ECO:0000256" key="9">
    <source>
        <dbReference type="ARBA" id="ARBA00023268"/>
    </source>
</evidence>
<dbReference type="NCBIfam" id="NF002483">
    <property type="entry name" value="PRK01747.1-4"/>
    <property type="match status" value="1"/>
</dbReference>
<organism evidence="13 14">
    <name type="scientific">Cupriavidus pampae</name>
    <dbReference type="NCBI Taxonomy" id="659251"/>
    <lineage>
        <taxon>Bacteria</taxon>
        <taxon>Pseudomonadati</taxon>
        <taxon>Pseudomonadota</taxon>
        <taxon>Betaproteobacteria</taxon>
        <taxon>Burkholderiales</taxon>
        <taxon>Burkholderiaceae</taxon>
        <taxon>Cupriavidus</taxon>
    </lineage>
</organism>
<dbReference type="Pfam" id="PF01266">
    <property type="entry name" value="DAO"/>
    <property type="match status" value="2"/>
</dbReference>
<dbReference type="Proteomes" id="UP000706525">
    <property type="component" value="Unassembled WGS sequence"/>
</dbReference>
<sequence length="729" mass="77122">MPMPSHLPRVLEPAEPIVDDDGIPYSPRYGDVYHSSRGGLAQAHHVFLGGNDLPARWRDHRQFVIVETGFGQGLNFLATWQAWRDDPQRCGRLHFVSIEKHPFTRDGLRQLHASLGPLLALATTLQDAWPDVLPGLHRLEFEGGAVTLTLAFGDAEALLPKLAVGADAFYLDGFSPDRNTDMWSDSVFRGLSRLARVDATLATYTAAGFVRRGLQAVGFDVRKVPGFGGKRDMTVARFAPAWKVRRHAPPPAASWPDRHAIVIGAGLAGCAVTERLTARGWRVTLIDRHAGPARQTSAHRAAAMHPHISSDDSVLSRLSRAGNLYALRAWRTLAAAGHPVPWHGCGVLHLGEDAADNDAQHAALATLGFPETFARWMPPEEAAATHGAAVPRGGLWFGQGGWVAPPDICAAQLARAGAAVTTRFGTEAARIVRVPAKRAMAEDTTGAASTARTRYAASSGDAAVAGDATRSDAAGSGVLRDGAGAQEIWQVLAADGSVIAAAPVLVLANGYEAERMVPATFRELRRVRGQLTDLPAAAVSALGRWPDCVVTGNGYLLPRAEDGSARVGSSYEPEEGDESPLTARPEVHADNLARAAALLPDHAAALGALDPRALDGYVGLRTVAHNRLALIGRLPDEADALARAAALRGAHLRDLPRLPGLYATLAFGSRGLTWAALAGEMVASQIEGEPLPVESDLADAVDPARLLLRALRHGQATAGPAGDPNSLSG</sequence>
<comment type="similarity">
    <text evidence="10">In the N-terminal section; belongs to the methyltransferase superfamily. tRNA (mnm(5)s(2)U34)-methyltransferase family.</text>
</comment>
<dbReference type="HAMAP" id="MF_01102">
    <property type="entry name" value="MnmC"/>
    <property type="match status" value="1"/>
</dbReference>
<feature type="domain" description="FAD dependent oxidoreductase" evidence="11">
    <location>
        <begin position="260"/>
        <end position="447"/>
    </location>
</feature>
<reference evidence="13 14" key="1">
    <citation type="submission" date="2021-08" db="EMBL/GenBank/DDBJ databases">
        <authorList>
            <person name="Peeters C."/>
        </authorList>
    </citation>
    <scope>NUCLEOTIDE SEQUENCE [LARGE SCALE GENOMIC DNA]</scope>
    <source>
        <strain evidence="13 14">LMG 32289</strain>
    </source>
</reference>
<dbReference type="NCBIfam" id="TIGR03197">
    <property type="entry name" value="MnmC_Cterm"/>
    <property type="match status" value="2"/>
</dbReference>
<accession>A0ABN7XX70</accession>
<proteinExistence type="inferred from homology"/>
<evidence type="ECO:0000256" key="10">
    <source>
        <dbReference type="HAMAP-Rule" id="MF_01102"/>
    </source>
</evidence>
<keyword evidence="2 10" id="KW-0489">Methyltransferase</keyword>
<feature type="domain" description="FAD dependent oxidoreductase" evidence="11">
    <location>
        <begin position="486"/>
        <end position="684"/>
    </location>
</feature>
<evidence type="ECO:0000256" key="4">
    <source>
        <dbReference type="ARBA" id="ARBA00022679"/>
    </source>
</evidence>
<keyword evidence="3 10" id="KW-0285">Flavoprotein</keyword>
<protein>
    <recommendedName>
        <fullName evidence="10">tRNA 5-methylaminomethyl-2-thiouridine biosynthesis bifunctional protein MnmC</fullName>
        <shortName evidence="10">tRNA mnm(5)s(2)U biosynthesis bifunctional protein</shortName>
    </recommendedName>
    <domain>
        <recommendedName>
            <fullName evidence="10">tRNA (mnm(5)s(2)U34)-methyltransferase</fullName>
            <ecNumber evidence="10">2.1.1.61</ecNumber>
        </recommendedName>
    </domain>
    <domain>
        <recommendedName>
            <fullName evidence="10">FAD-dependent cmnm(5)s(2)U34 oxidoreductase</fullName>
            <ecNumber evidence="10">1.5.-.-</ecNumber>
        </recommendedName>
    </domain>
</protein>
<name>A0ABN7XX70_9BURK</name>
<dbReference type="NCBIfam" id="NF033855">
    <property type="entry name" value="tRNA_MNMC2"/>
    <property type="match status" value="1"/>
</dbReference>
<evidence type="ECO:0000256" key="5">
    <source>
        <dbReference type="ARBA" id="ARBA00022691"/>
    </source>
</evidence>
<keyword evidence="7 10" id="KW-0274">FAD</keyword>
<comment type="similarity">
    <text evidence="10">In the C-terminal section; belongs to the DAO family.</text>
</comment>
<dbReference type="Gene3D" id="3.30.9.10">
    <property type="entry name" value="D-Amino Acid Oxidase, subunit A, domain 2"/>
    <property type="match status" value="2"/>
</dbReference>
<comment type="catalytic activity">
    <reaction evidence="10">
        <text>5-aminomethyl-2-thiouridine(34) in tRNA + S-adenosyl-L-methionine = 5-methylaminomethyl-2-thiouridine(34) in tRNA + S-adenosyl-L-homocysteine + H(+)</text>
        <dbReference type="Rhea" id="RHEA:19569"/>
        <dbReference type="Rhea" id="RHEA-COMP:10195"/>
        <dbReference type="Rhea" id="RHEA-COMP:10197"/>
        <dbReference type="ChEBI" id="CHEBI:15378"/>
        <dbReference type="ChEBI" id="CHEBI:57856"/>
        <dbReference type="ChEBI" id="CHEBI:59789"/>
        <dbReference type="ChEBI" id="CHEBI:74454"/>
        <dbReference type="ChEBI" id="CHEBI:74455"/>
        <dbReference type="EC" id="2.1.1.61"/>
    </reaction>
</comment>
<evidence type="ECO:0000256" key="3">
    <source>
        <dbReference type="ARBA" id="ARBA00022630"/>
    </source>
</evidence>
<keyword evidence="4 10" id="KW-0808">Transferase</keyword>
<dbReference type="SUPFAM" id="SSF54373">
    <property type="entry name" value="FAD-linked reductases, C-terminal domain"/>
    <property type="match status" value="1"/>
</dbReference>
<dbReference type="EC" id="2.1.1.61" evidence="10"/>
<keyword evidence="1 10" id="KW-0963">Cytoplasm</keyword>
<keyword evidence="5 10" id="KW-0949">S-adenosyl-L-methionine</keyword>
<feature type="region of interest" description="tRNA (mnm(5)s(2)U34)-methyltransferase" evidence="10">
    <location>
        <begin position="1"/>
        <end position="239"/>
    </location>
</feature>
<dbReference type="InterPro" id="IPR029063">
    <property type="entry name" value="SAM-dependent_MTases_sf"/>
</dbReference>
<evidence type="ECO:0000313" key="13">
    <source>
        <dbReference type="EMBL" id="CAG9164282.1"/>
    </source>
</evidence>
<keyword evidence="14" id="KW-1185">Reference proteome</keyword>
<dbReference type="Gene3D" id="3.40.50.150">
    <property type="entry name" value="Vaccinia Virus protein VP39"/>
    <property type="match status" value="1"/>
</dbReference>
<evidence type="ECO:0000259" key="11">
    <source>
        <dbReference type="Pfam" id="PF01266"/>
    </source>
</evidence>
<dbReference type="InterPro" id="IPR023032">
    <property type="entry name" value="tRNA_MAMT_biosynth_bifunc_MnmC"/>
</dbReference>
<dbReference type="InterPro" id="IPR017610">
    <property type="entry name" value="tRNA_S-uridine_synth_MnmC_C"/>
</dbReference>
<evidence type="ECO:0000256" key="2">
    <source>
        <dbReference type="ARBA" id="ARBA00022603"/>
    </source>
</evidence>
<dbReference type="Pfam" id="PF05430">
    <property type="entry name" value="Methyltransf_30"/>
    <property type="match status" value="1"/>
</dbReference>
<gene>
    <name evidence="13" type="primary">mnmC_1</name>
    <name evidence="10" type="synonym">mnmC</name>
    <name evidence="13" type="ORF">LMG32289_00624</name>
</gene>
<feature type="region of interest" description="FAD-dependent cmnm(5)s(2)U34 oxidoreductase" evidence="10">
    <location>
        <begin position="263"/>
        <end position="729"/>
    </location>
</feature>
<dbReference type="EMBL" id="CAJZAG010000001">
    <property type="protein sequence ID" value="CAG9164282.1"/>
    <property type="molecule type" value="Genomic_DNA"/>
</dbReference>
<evidence type="ECO:0000256" key="6">
    <source>
        <dbReference type="ARBA" id="ARBA00022694"/>
    </source>
</evidence>
<keyword evidence="9 10" id="KW-0511">Multifunctional enzyme</keyword>
<evidence type="ECO:0000256" key="8">
    <source>
        <dbReference type="ARBA" id="ARBA00023002"/>
    </source>
</evidence>
<comment type="cofactor">
    <cofactor evidence="10">
        <name>FAD</name>
        <dbReference type="ChEBI" id="CHEBI:57692"/>
    </cofactor>
</comment>
<dbReference type="InterPro" id="IPR008471">
    <property type="entry name" value="MnmC-like_methylTransf"/>
</dbReference>
<evidence type="ECO:0000259" key="12">
    <source>
        <dbReference type="Pfam" id="PF05430"/>
    </source>
</evidence>
<dbReference type="InterPro" id="IPR047785">
    <property type="entry name" value="tRNA_MNMC2"/>
</dbReference>
<comment type="function">
    <text evidence="10">Catalyzes the last two steps in the biosynthesis of 5-methylaminomethyl-2-thiouridine (mnm(5)s(2)U) at the wobble position (U34) in tRNA. Catalyzes the FAD-dependent demodification of cmnm(5)s(2)U34 to nm(5)s(2)U34, followed by the transfer of a methyl group from S-adenosyl-L-methionine to nm(5)s(2)U34, to form mnm(5)s(2)U34.</text>
</comment>
<feature type="domain" description="MnmC-like methyltransferase" evidence="12">
    <location>
        <begin position="121"/>
        <end position="236"/>
    </location>
</feature>
<comment type="caution">
    <text evidence="13">The sequence shown here is derived from an EMBL/GenBank/DDBJ whole genome shotgun (WGS) entry which is preliminary data.</text>
</comment>
<evidence type="ECO:0000256" key="7">
    <source>
        <dbReference type="ARBA" id="ARBA00022827"/>
    </source>
</evidence>
<dbReference type="InterPro" id="IPR006076">
    <property type="entry name" value="FAD-dep_OxRdtase"/>
</dbReference>
<comment type="subcellular location">
    <subcellularLocation>
        <location evidence="10">Cytoplasm</location>
    </subcellularLocation>
</comment>
<dbReference type="PANTHER" id="PTHR13847:SF283">
    <property type="entry name" value="TRNA 5-METHYLAMINOMETHYL-2-THIOURIDINE BIOSYNTHESIS BIFUNCTIONAL PROTEIN MNMC"/>
    <property type="match status" value="1"/>
</dbReference>
<dbReference type="InterPro" id="IPR036188">
    <property type="entry name" value="FAD/NAD-bd_sf"/>
</dbReference>
<evidence type="ECO:0000313" key="14">
    <source>
        <dbReference type="Proteomes" id="UP000706525"/>
    </source>
</evidence>
<keyword evidence="8 10" id="KW-0560">Oxidoreductase</keyword>
<dbReference type="EC" id="1.5.-.-" evidence="10"/>
<dbReference type="PANTHER" id="PTHR13847">
    <property type="entry name" value="SARCOSINE DEHYDROGENASE-RELATED"/>
    <property type="match status" value="1"/>
</dbReference>
<dbReference type="SUPFAM" id="SSF51905">
    <property type="entry name" value="FAD/NAD(P)-binding domain"/>
    <property type="match status" value="1"/>
</dbReference>
<evidence type="ECO:0000256" key="1">
    <source>
        <dbReference type="ARBA" id="ARBA00022490"/>
    </source>
</evidence>
<dbReference type="Gene3D" id="3.50.50.60">
    <property type="entry name" value="FAD/NAD(P)-binding domain"/>
    <property type="match status" value="2"/>
</dbReference>
<keyword evidence="6 10" id="KW-0819">tRNA processing</keyword>